<evidence type="ECO:0000256" key="2">
    <source>
        <dbReference type="ARBA" id="ARBA00022468"/>
    </source>
</evidence>
<dbReference type="GO" id="GO:0003924">
    <property type="term" value="F:GTPase activity"/>
    <property type="evidence" value="ECO:0007669"/>
    <property type="project" value="InterPro"/>
</dbReference>
<feature type="region of interest" description="Disordered" evidence="9">
    <location>
        <begin position="445"/>
        <end position="476"/>
    </location>
</feature>
<dbReference type="SMART" id="SM00105">
    <property type="entry name" value="ArfGap"/>
    <property type="match status" value="1"/>
</dbReference>
<evidence type="ECO:0000256" key="6">
    <source>
        <dbReference type="ARBA" id="ARBA00023043"/>
    </source>
</evidence>
<dbReference type="PRINTS" id="PR00405">
    <property type="entry name" value="REVINTRACTNG"/>
</dbReference>
<feature type="region of interest" description="Disordered" evidence="9">
    <location>
        <begin position="345"/>
        <end position="377"/>
    </location>
</feature>
<dbReference type="RefSeq" id="XP_014154366.1">
    <property type="nucleotide sequence ID" value="XM_014298891.1"/>
</dbReference>
<feature type="region of interest" description="Disordered" evidence="9">
    <location>
        <begin position="257"/>
        <end position="276"/>
    </location>
</feature>
<evidence type="ECO:0000256" key="1">
    <source>
        <dbReference type="ARBA" id="ARBA00005430"/>
    </source>
</evidence>
<dbReference type="GeneID" id="25907684"/>
<dbReference type="SUPFAM" id="SSF52540">
    <property type="entry name" value="P-loop containing nucleoside triphosphate hydrolases"/>
    <property type="match status" value="1"/>
</dbReference>
<dbReference type="InterPro" id="IPR037278">
    <property type="entry name" value="ARFGAP/RecO"/>
</dbReference>
<dbReference type="CDD" id="cd08204">
    <property type="entry name" value="ArfGap"/>
    <property type="match status" value="1"/>
</dbReference>
<dbReference type="PROSITE" id="PS50088">
    <property type="entry name" value="ANK_REPEAT"/>
    <property type="match status" value="1"/>
</dbReference>
<keyword evidence="2" id="KW-0343">GTPase activation</keyword>
<evidence type="ECO:0000256" key="7">
    <source>
        <dbReference type="PROSITE-ProRule" id="PRU00023"/>
    </source>
</evidence>
<dbReference type="Gene3D" id="2.30.29.30">
    <property type="entry name" value="Pleckstrin-homology domain (PH domain)/Phosphotyrosine-binding domain (PTB)"/>
    <property type="match status" value="2"/>
</dbReference>
<dbReference type="InterPro" id="IPR051282">
    <property type="entry name" value="Arf-GAP_GTPase_ANK_PH"/>
</dbReference>
<dbReference type="PROSITE" id="PS51419">
    <property type="entry name" value="RAB"/>
    <property type="match status" value="1"/>
</dbReference>
<dbReference type="PANTHER" id="PTHR45819:SF5">
    <property type="entry name" value="CENTAURIN-GAMMA-1A"/>
    <property type="match status" value="1"/>
</dbReference>
<dbReference type="GO" id="GO:0005525">
    <property type="term" value="F:GTP binding"/>
    <property type="evidence" value="ECO:0007669"/>
    <property type="project" value="InterPro"/>
</dbReference>
<dbReference type="InterPro" id="IPR001806">
    <property type="entry name" value="Small_GTPase"/>
</dbReference>
<name>A0A0L0FUZ9_9EUKA</name>
<dbReference type="GO" id="GO:0005096">
    <property type="term" value="F:GTPase activator activity"/>
    <property type="evidence" value="ECO:0007669"/>
    <property type="project" value="UniProtKB-KW"/>
</dbReference>
<dbReference type="STRING" id="667725.A0A0L0FUZ9"/>
<reference evidence="12 13" key="1">
    <citation type="submission" date="2011-02" db="EMBL/GenBank/DDBJ databases">
        <title>The Genome Sequence of Sphaeroforma arctica JP610.</title>
        <authorList>
            <consortium name="The Broad Institute Genome Sequencing Platform"/>
            <person name="Russ C."/>
            <person name="Cuomo C."/>
            <person name="Young S.K."/>
            <person name="Zeng Q."/>
            <person name="Gargeya S."/>
            <person name="Alvarado L."/>
            <person name="Berlin A."/>
            <person name="Chapman S.B."/>
            <person name="Chen Z."/>
            <person name="Freedman E."/>
            <person name="Gellesch M."/>
            <person name="Goldberg J."/>
            <person name="Griggs A."/>
            <person name="Gujja S."/>
            <person name="Heilman E."/>
            <person name="Heiman D."/>
            <person name="Howarth C."/>
            <person name="Mehta T."/>
            <person name="Neiman D."/>
            <person name="Pearson M."/>
            <person name="Roberts A."/>
            <person name="Saif S."/>
            <person name="Shea T."/>
            <person name="Shenoy N."/>
            <person name="Sisk P."/>
            <person name="Stolte C."/>
            <person name="Sykes S."/>
            <person name="White J."/>
            <person name="Yandava C."/>
            <person name="Burger G."/>
            <person name="Gray M.W."/>
            <person name="Holland P.W.H."/>
            <person name="King N."/>
            <person name="Lang F.B.F."/>
            <person name="Roger A.J."/>
            <person name="Ruiz-Trillo I."/>
            <person name="Haas B."/>
            <person name="Nusbaum C."/>
            <person name="Birren B."/>
        </authorList>
    </citation>
    <scope>NUCLEOTIDE SEQUENCE [LARGE SCALE GENOMIC DNA]</scope>
    <source>
        <strain evidence="12 13">JP610</strain>
    </source>
</reference>
<feature type="compositionally biased region" description="Polar residues" evidence="9">
    <location>
        <begin position="465"/>
        <end position="476"/>
    </location>
</feature>
<proteinExistence type="inferred from homology"/>
<gene>
    <name evidence="12" type="ORF">SARC_07180</name>
</gene>
<feature type="compositionally biased region" description="Basic residues" evidence="9">
    <location>
        <begin position="595"/>
        <end position="607"/>
    </location>
</feature>
<accession>A0A0L0FUZ9</accession>
<dbReference type="InterPro" id="IPR011993">
    <property type="entry name" value="PH-like_dom_sf"/>
</dbReference>
<feature type="compositionally biased region" description="Polar residues" evidence="9">
    <location>
        <begin position="582"/>
        <end position="592"/>
    </location>
</feature>
<feature type="repeat" description="ANK" evidence="7">
    <location>
        <begin position="892"/>
        <end position="924"/>
    </location>
</feature>
<evidence type="ECO:0000256" key="4">
    <source>
        <dbReference type="ARBA" id="ARBA00022771"/>
    </source>
</evidence>
<feature type="compositionally biased region" description="Basic and acidic residues" evidence="9">
    <location>
        <begin position="563"/>
        <end position="580"/>
    </location>
</feature>
<evidence type="ECO:0000256" key="9">
    <source>
        <dbReference type="SAM" id="MobiDB-lite"/>
    </source>
</evidence>
<dbReference type="Pfam" id="PF00071">
    <property type="entry name" value="Ras"/>
    <property type="match status" value="1"/>
</dbReference>
<dbReference type="FunFam" id="1.10.220.150:FF:000009">
    <property type="entry name" value="stromal membrane-associated protein 1 isoform X1"/>
    <property type="match status" value="1"/>
</dbReference>
<dbReference type="Gene3D" id="1.25.40.20">
    <property type="entry name" value="Ankyrin repeat-containing domain"/>
    <property type="match status" value="1"/>
</dbReference>
<keyword evidence="6 7" id="KW-0040">ANK repeat</keyword>
<feature type="domain" description="PH" evidence="10">
    <location>
        <begin position="284"/>
        <end position="339"/>
    </location>
</feature>
<keyword evidence="4 8" id="KW-0863">Zinc-finger</keyword>
<feature type="region of interest" description="Disordered" evidence="9">
    <location>
        <begin position="500"/>
        <end position="641"/>
    </location>
</feature>
<dbReference type="PROSITE" id="PS50115">
    <property type="entry name" value="ARFGAP"/>
    <property type="match status" value="1"/>
</dbReference>
<dbReference type="Pfam" id="PF00169">
    <property type="entry name" value="PH"/>
    <property type="match status" value="1"/>
</dbReference>
<organism evidence="12 13">
    <name type="scientific">Sphaeroforma arctica JP610</name>
    <dbReference type="NCBI Taxonomy" id="667725"/>
    <lineage>
        <taxon>Eukaryota</taxon>
        <taxon>Ichthyosporea</taxon>
        <taxon>Ichthyophonida</taxon>
        <taxon>Sphaeroforma</taxon>
    </lineage>
</organism>
<sequence length="958" mass="103872">MATLDIDGIRAEMERMDAIRKAFEKLKAEITERIVDGYGRSCVMKRLDAVEAVVFNRKEEMFNPDFKLLIIGSGRTGKLSLVRRLVHGDFCTDLGDRVNNELRPLSGEKMEEKVVLNNKPIKLAVAVHNGFPSPQVVSWAEAVILVFTVKSKESFDKAASIYQRVHHYKEDAKMLLVGTQADDSQDANDPGTQRAIPMVEGKRLAHDMNQIPYIETSARTGYHVSMVFQEAVRAAQKGKELQAQAATKTKRDKFKVMGGQNKDKKGGGNANMLTRNLPRPHRTIPAKQGWLFKQGDNVVKEWRKKYCVVGKGLLLYYSSVLDYYNDESSKVIDLKHCSVKPLAMTPATRRAPPPPPANTAPYSPTAKTDPPAATVSSKSLGLSLDATGLMPATTETLHEADENAFGVIPGMTKEKHTRSQSTVTPGTTLLNSDMVVANGNALQKGFKHSSIGPTSGTATRKKTDQQAYAGNAHTSSKCAATAPIVTNAPFEEVMKDGVMRSESYDGGNTSGIDSGVEHVDGRAGTNVSSHARSYSHSTTQTPTGSDQNISFVPDSTTTSTTSIKKDGKDKDKDKDKDGGKQSKMNNQGSGMISQGKRRARTQFKRKGSVHDAAEGLNALSAAGETGESPGGSGGVSTNMTPTFANDPATMRQHSGVSQYDPSLGIRIVSLEGKSWTFMCQSVSEKHEWMQILQDQILEGLTGNISAKRSGVTGAELDAAIDAIHQVAGNDVCAECGTLNPEWASINLGILICIECSGIHRNLGVHVSRVRSLALDDWSASVVELMKVIGNKNSKAQWESRVNKGGAEGIDVVVPTPRSDRQTREAFIRAKYIEKKFLTDTVERTQQEDVQELVECVNSDNMNRMYAATVSMVGAGRRSIEVLKTPMSEESPESGTTFHLACAKGCLIAVQMLLWLGADVNMRRAADGLLPVDIAVVGGHDKVVELLQSPEVTSMSSMH</sequence>
<dbReference type="SMART" id="SM00233">
    <property type="entry name" value="PH"/>
    <property type="match status" value="1"/>
</dbReference>
<evidence type="ECO:0000259" key="10">
    <source>
        <dbReference type="PROSITE" id="PS50003"/>
    </source>
</evidence>
<dbReference type="Pfam" id="PF01412">
    <property type="entry name" value="ArfGap"/>
    <property type="match status" value="1"/>
</dbReference>
<keyword evidence="5" id="KW-0862">Zinc</keyword>
<protein>
    <submittedName>
        <fullName evidence="12">Uncharacterized protein</fullName>
    </submittedName>
</protein>
<dbReference type="SUPFAM" id="SSF50729">
    <property type="entry name" value="PH domain-like"/>
    <property type="match status" value="1"/>
</dbReference>
<dbReference type="SMART" id="SM00174">
    <property type="entry name" value="RHO"/>
    <property type="match status" value="1"/>
</dbReference>
<dbReference type="SMART" id="SM00173">
    <property type="entry name" value="RAS"/>
    <property type="match status" value="1"/>
</dbReference>
<dbReference type="SUPFAM" id="SSF57863">
    <property type="entry name" value="ArfGap/RecO-like zinc finger"/>
    <property type="match status" value="1"/>
</dbReference>
<dbReference type="Pfam" id="PF00023">
    <property type="entry name" value="Ank"/>
    <property type="match status" value="1"/>
</dbReference>
<dbReference type="Proteomes" id="UP000054560">
    <property type="component" value="Unassembled WGS sequence"/>
</dbReference>
<dbReference type="InterPro" id="IPR001849">
    <property type="entry name" value="PH_domain"/>
</dbReference>
<dbReference type="Gene3D" id="3.40.50.300">
    <property type="entry name" value="P-loop containing nucleotide triphosphate hydrolases"/>
    <property type="match status" value="1"/>
</dbReference>
<dbReference type="InterPro" id="IPR038508">
    <property type="entry name" value="ArfGAP_dom_sf"/>
</dbReference>
<dbReference type="eggNOG" id="KOG0705">
    <property type="taxonomic scope" value="Eukaryota"/>
</dbReference>
<comment type="similarity">
    <text evidence="1">Belongs to the centaurin gamma-like family.</text>
</comment>
<dbReference type="SUPFAM" id="SSF48403">
    <property type="entry name" value="Ankyrin repeat"/>
    <property type="match status" value="1"/>
</dbReference>
<dbReference type="SMART" id="SM00175">
    <property type="entry name" value="RAB"/>
    <property type="match status" value="1"/>
</dbReference>
<feature type="domain" description="Arf-GAP" evidence="11">
    <location>
        <begin position="717"/>
        <end position="848"/>
    </location>
</feature>
<evidence type="ECO:0000256" key="8">
    <source>
        <dbReference type="PROSITE-ProRule" id="PRU00288"/>
    </source>
</evidence>
<dbReference type="Gene3D" id="1.10.220.150">
    <property type="entry name" value="Arf GTPase activating protein"/>
    <property type="match status" value="1"/>
</dbReference>
<feature type="compositionally biased region" description="Polar residues" evidence="9">
    <location>
        <begin position="525"/>
        <end position="562"/>
    </location>
</feature>
<dbReference type="InterPro" id="IPR027417">
    <property type="entry name" value="P-loop_NTPase"/>
</dbReference>
<dbReference type="AlphaFoldDB" id="A0A0L0FUZ9"/>
<dbReference type="PROSITE" id="PS50003">
    <property type="entry name" value="PH_DOMAIN"/>
    <property type="match status" value="1"/>
</dbReference>
<dbReference type="EMBL" id="KQ242147">
    <property type="protein sequence ID" value="KNC80464.1"/>
    <property type="molecule type" value="Genomic_DNA"/>
</dbReference>
<dbReference type="GO" id="GO:0008270">
    <property type="term" value="F:zinc ion binding"/>
    <property type="evidence" value="ECO:0007669"/>
    <property type="project" value="UniProtKB-KW"/>
</dbReference>
<evidence type="ECO:0000259" key="11">
    <source>
        <dbReference type="PROSITE" id="PS50115"/>
    </source>
</evidence>
<dbReference type="InterPro" id="IPR002110">
    <property type="entry name" value="Ankyrin_rpt"/>
</dbReference>
<evidence type="ECO:0000256" key="5">
    <source>
        <dbReference type="ARBA" id="ARBA00022833"/>
    </source>
</evidence>
<dbReference type="PROSITE" id="PS51421">
    <property type="entry name" value="RAS"/>
    <property type="match status" value="1"/>
</dbReference>
<dbReference type="PROSITE" id="PS50297">
    <property type="entry name" value="ANK_REP_REGION"/>
    <property type="match status" value="1"/>
</dbReference>
<keyword evidence="13" id="KW-1185">Reference proteome</keyword>
<evidence type="ECO:0000256" key="3">
    <source>
        <dbReference type="ARBA" id="ARBA00022723"/>
    </source>
</evidence>
<dbReference type="InterPro" id="IPR036770">
    <property type="entry name" value="Ankyrin_rpt-contain_sf"/>
</dbReference>
<dbReference type="OrthoDB" id="6136903at2759"/>
<evidence type="ECO:0000313" key="13">
    <source>
        <dbReference type="Proteomes" id="UP000054560"/>
    </source>
</evidence>
<dbReference type="InterPro" id="IPR001164">
    <property type="entry name" value="ArfGAP_dom"/>
</dbReference>
<keyword evidence="3" id="KW-0479">Metal-binding</keyword>
<dbReference type="PANTHER" id="PTHR45819">
    <property type="entry name" value="CENTAURIN-GAMMA-1A"/>
    <property type="match status" value="1"/>
</dbReference>
<evidence type="ECO:0000313" key="12">
    <source>
        <dbReference type="EMBL" id="KNC80464.1"/>
    </source>
</evidence>